<dbReference type="AlphaFoldDB" id="A0ABD0QS98"/>
<evidence type="ECO:0000313" key="2">
    <source>
        <dbReference type="EMBL" id="KAL0189098.1"/>
    </source>
</evidence>
<dbReference type="PANTHER" id="PTHR15288">
    <property type="entry name" value="DENN DOMAIN-CONTAINING PROTEIN 2"/>
    <property type="match status" value="1"/>
</dbReference>
<feature type="domain" description="UDENN" evidence="1">
    <location>
        <begin position="1"/>
        <end position="68"/>
    </location>
</feature>
<dbReference type="PANTHER" id="PTHR15288:SF5">
    <property type="entry name" value="DENN DOMAIN-CONTAINING PROTEIN 2B"/>
    <property type="match status" value="1"/>
</dbReference>
<dbReference type="InterPro" id="IPR005112">
    <property type="entry name" value="dDENN_dom"/>
</dbReference>
<proteinExistence type="predicted"/>
<dbReference type="InterPro" id="IPR051942">
    <property type="entry name" value="DENN_domain_containing_2"/>
</dbReference>
<gene>
    <name evidence="2" type="ORF">M9458_016197</name>
</gene>
<dbReference type="PROSITE" id="PS50211">
    <property type="entry name" value="DENN"/>
    <property type="match status" value="1"/>
</dbReference>
<evidence type="ECO:0000313" key="3">
    <source>
        <dbReference type="Proteomes" id="UP001529510"/>
    </source>
</evidence>
<name>A0ABD0QS98_CIRMR</name>
<evidence type="ECO:0000259" key="1">
    <source>
        <dbReference type="PROSITE" id="PS50211"/>
    </source>
</evidence>
<feature type="non-terminal residue" evidence="2">
    <location>
        <position position="1"/>
    </location>
</feature>
<sequence length="68" mass="8072">VVSEAFIRFFLETIGHYSLFLTQGERGERVFQREAFRKSVASKSIRRFLGVFMESQMFAGFIQDREMR</sequence>
<dbReference type="SMART" id="SM00801">
    <property type="entry name" value="dDENN"/>
    <property type="match status" value="1"/>
</dbReference>
<accession>A0ABD0QS98</accession>
<reference evidence="2 3" key="1">
    <citation type="submission" date="2024-05" db="EMBL/GenBank/DDBJ databases">
        <title>Genome sequencing and assembly of Indian major carp, Cirrhinus mrigala (Hamilton, 1822).</title>
        <authorList>
            <person name="Mohindra V."/>
            <person name="Chowdhury L.M."/>
            <person name="Lal K."/>
            <person name="Jena J.K."/>
        </authorList>
    </citation>
    <scope>NUCLEOTIDE SEQUENCE [LARGE SCALE GENOMIC DNA]</scope>
    <source>
        <strain evidence="2">CM1030</strain>
        <tissue evidence="2">Blood</tissue>
    </source>
</reference>
<dbReference type="Proteomes" id="UP001529510">
    <property type="component" value="Unassembled WGS sequence"/>
</dbReference>
<dbReference type="Pfam" id="PF03455">
    <property type="entry name" value="dDENN"/>
    <property type="match status" value="1"/>
</dbReference>
<dbReference type="EMBL" id="JAMKFB020000007">
    <property type="protein sequence ID" value="KAL0189098.1"/>
    <property type="molecule type" value="Genomic_DNA"/>
</dbReference>
<feature type="non-terminal residue" evidence="2">
    <location>
        <position position="68"/>
    </location>
</feature>
<protein>
    <recommendedName>
        <fullName evidence="1">UDENN domain-containing protein</fullName>
    </recommendedName>
</protein>
<dbReference type="InterPro" id="IPR037516">
    <property type="entry name" value="Tripartite_DENN"/>
</dbReference>
<organism evidence="2 3">
    <name type="scientific">Cirrhinus mrigala</name>
    <name type="common">Mrigala</name>
    <dbReference type="NCBI Taxonomy" id="683832"/>
    <lineage>
        <taxon>Eukaryota</taxon>
        <taxon>Metazoa</taxon>
        <taxon>Chordata</taxon>
        <taxon>Craniata</taxon>
        <taxon>Vertebrata</taxon>
        <taxon>Euteleostomi</taxon>
        <taxon>Actinopterygii</taxon>
        <taxon>Neopterygii</taxon>
        <taxon>Teleostei</taxon>
        <taxon>Ostariophysi</taxon>
        <taxon>Cypriniformes</taxon>
        <taxon>Cyprinidae</taxon>
        <taxon>Labeoninae</taxon>
        <taxon>Labeonini</taxon>
        <taxon>Cirrhinus</taxon>
    </lineage>
</organism>
<keyword evidence="3" id="KW-1185">Reference proteome</keyword>
<comment type="caution">
    <text evidence="2">The sequence shown here is derived from an EMBL/GenBank/DDBJ whole genome shotgun (WGS) entry which is preliminary data.</text>
</comment>